<dbReference type="GO" id="GO:0006633">
    <property type="term" value="P:fatty acid biosynthetic process"/>
    <property type="evidence" value="ECO:0007669"/>
    <property type="project" value="TreeGrafter"/>
</dbReference>
<feature type="domain" description="Ketosynthase family 3 (KS3)" evidence="2">
    <location>
        <begin position="1"/>
        <end position="140"/>
    </location>
</feature>
<dbReference type="InterPro" id="IPR020841">
    <property type="entry name" value="PKS_Beta-ketoAc_synthase_dom"/>
</dbReference>
<evidence type="ECO:0000313" key="3">
    <source>
        <dbReference type="EMBL" id="EFE66445.2"/>
    </source>
</evidence>
<dbReference type="Pfam" id="PF02801">
    <property type="entry name" value="Ketoacyl-synt_C"/>
    <property type="match status" value="1"/>
</dbReference>
<dbReference type="GO" id="GO:0004315">
    <property type="term" value="F:3-oxoacyl-[acyl-carrier-protein] synthase activity"/>
    <property type="evidence" value="ECO:0007669"/>
    <property type="project" value="TreeGrafter"/>
</dbReference>
<dbReference type="PROSITE" id="PS52004">
    <property type="entry name" value="KS3_2"/>
    <property type="match status" value="1"/>
</dbReference>
<dbReference type="Gene3D" id="3.40.47.10">
    <property type="match status" value="1"/>
</dbReference>
<proteinExistence type="predicted"/>
<dbReference type="InterPro" id="IPR014031">
    <property type="entry name" value="Ketoacyl_synth_C"/>
</dbReference>
<gene>
    <name evidence="3" type="ORF">SSFG_01695</name>
</gene>
<keyword evidence="1" id="KW-0808">Transferase</keyword>
<dbReference type="eggNOG" id="COG0304">
    <property type="taxonomic scope" value="Bacteria"/>
</dbReference>
<feature type="non-terminal residue" evidence="3">
    <location>
        <position position="1"/>
    </location>
</feature>
<dbReference type="PANTHER" id="PTHR11712:SF347">
    <property type="entry name" value="BETA KETOACYL-ACYL CARRIER PROTEIN SYNTHASE"/>
    <property type="match status" value="1"/>
</dbReference>
<accession>D5ZQN0</accession>
<protein>
    <submittedName>
        <fullName evidence="3">3-oxoacyl-ACP synthase II</fullName>
    </submittedName>
</protein>
<reference evidence="4" key="1">
    <citation type="submission" date="2008-12" db="EMBL/GenBank/DDBJ databases">
        <title>Annotation of Streptomyces ghanaensis ATCC 14672.</title>
        <authorList>
            <consortium name="The Broad Institute Genome Sequencing Platform"/>
            <consortium name="Broad Institute Microbial Sequencing Center"/>
            <person name="Fischbach M."/>
            <person name="Ward D."/>
            <person name="Young S."/>
            <person name="Kodira C.D."/>
            <person name="Zeng Q."/>
            <person name="Koehrsen M."/>
            <person name="Godfrey P."/>
            <person name="Alvarado L."/>
            <person name="Berlin A.M."/>
            <person name="Borenstein D."/>
            <person name="Chen Z."/>
            <person name="Engels R."/>
            <person name="Freedman E."/>
            <person name="Gellesch M."/>
            <person name="Goldberg J."/>
            <person name="Griggs A."/>
            <person name="Gujja S."/>
            <person name="Heiman D.I."/>
            <person name="Hepburn T.A."/>
            <person name="Howarth C."/>
            <person name="Jen D."/>
            <person name="Larson L."/>
            <person name="Lewis B."/>
            <person name="Mehta T."/>
            <person name="Park D."/>
            <person name="Pearson M."/>
            <person name="Roberts A."/>
            <person name="Saif S."/>
            <person name="Shea T.D."/>
            <person name="Shenoy N."/>
            <person name="Sisk P."/>
            <person name="Stolte C."/>
            <person name="Sykes S.N."/>
            <person name="Walk T."/>
            <person name="White J."/>
            <person name="Yandava C."/>
            <person name="Straight P."/>
            <person name="Clardy J."/>
            <person name="Hung D."/>
            <person name="Kolter R."/>
            <person name="Mekalanos J."/>
            <person name="Walker S."/>
            <person name="Walsh C.T."/>
            <person name="Wieland B.L.C."/>
            <person name="Ilzarbe M."/>
            <person name="Galagan J."/>
            <person name="Nusbaum C."/>
            <person name="Birren B."/>
        </authorList>
    </citation>
    <scope>NUCLEOTIDE SEQUENCE [LARGE SCALE GENOMIC DNA]</scope>
    <source>
        <strain evidence="4">ATCC 14672 / DSM 40746 / JCM 4963 / KCTC 9882 / NRRL B-12104 / FH 1290</strain>
    </source>
</reference>
<evidence type="ECO:0000313" key="4">
    <source>
        <dbReference type="Proteomes" id="UP000003824"/>
    </source>
</evidence>
<evidence type="ECO:0000259" key="2">
    <source>
        <dbReference type="PROSITE" id="PS52004"/>
    </source>
</evidence>
<sequence>HPTTPAPDARGAEAALRTALADAGLAPHDVDHVNAHGTSTPLNDAGEAALISRVLPHRPSVTAPKGVLGHGLGSAGAVEAALTVLTLQHGTVPPIANLDAPAPGFTIDCVTGEPRRQDVRVAVSHSFGFGGHNVVLVLARAS</sequence>
<evidence type="ECO:0000256" key="1">
    <source>
        <dbReference type="ARBA" id="ARBA00022679"/>
    </source>
</evidence>
<dbReference type="InterPro" id="IPR000794">
    <property type="entry name" value="Beta-ketoacyl_synthase"/>
</dbReference>
<dbReference type="SUPFAM" id="SSF53901">
    <property type="entry name" value="Thiolase-like"/>
    <property type="match status" value="1"/>
</dbReference>
<dbReference type="PANTHER" id="PTHR11712">
    <property type="entry name" value="POLYKETIDE SYNTHASE-RELATED"/>
    <property type="match status" value="1"/>
</dbReference>
<name>D5ZQN0_STRV1</name>
<dbReference type="InterPro" id="IPR016039">
    <property type="entry name" value="Thiolase-like"/>
</dbReference>
<organism evidence="3 4">
    <name type="scientific">Streptomyces viridosporus (strain ATCC 14672 / DSM 40746 / JCM 4963 / KCTC 9882 / NRRL B-12104 / FH 1290)</name>
    <name type="common">Streptomyces ghanaensis</name>
    <dbReference type="NCBI Taxonomy" id="566461"/>
    <lineage>
        <taxon>Bacteria</taxon>
        <taxon>Bacillati</taxon>
        <taxon>Actinomycetota</taxon>
        <taxon>Actinomycetes</taxon>
        <taxon>Kitasatosporales</taxon>
        <taxon>Streptomycetaceae</taxon>
        <taxon>Streptomyces</taxon>
    </lineage>
</organism>
<dbReference type="AlphaFoldDB" id="D5ZQN0"/>
<dbReference type="Proteomes" id="UP000003824">
    <property type="component" value="Unassembled WGS sequence"/>
</dbReference>
<dbReference type="EMBL" id="DS999641">
    <property type="protein sequence ID" value="EFE66445.2"/>
    <property type="molecule type" value="Genomic_DNA"/>
</dbReference>